<dbReference type="GO" id="GO:0016491">
    <property type="term" value="F:oxidoreductase activity"/>
    <property type="evidence" value="ECO:0007669"/>
    <property type="project" value="UniProtKB-KW"/>
</dbReference>
<evidence type="ECO:0000259" key="4">
    <source>
        <dbReference type="Pfam" id="PF16113"/>
    </source>
</evidence>
<dbReference type="GO" id="GO:0003860">
    <property type="term" value="F:3-hydroxyisobutyryl-CoA hydrolase activity"/>
    <property type="evidence" value="ECO:0007669"/>
    <property type="project" value="UniProtKB-EC"/>
</dbReference>
<comment type="caution">
    <text evidence="5">The sequence shown here is derived from an EMBL/GenBank/DDBJ whole genome shotgun (WGS) entry which is preliminary data.</text>
</comment>
<sequence length="343" mass="37249">MSDIHIRITGRAGRITLMRPKALNAMTYQMCLAIEKALDDWRDIDAVDLVVFDAEGDRAFCSGGDIADLYENGTKGNFAYGQKFWADEYRLNHKIFTYPKPVVSFLQGFTMGGGVGIGCHGSHRIVGDTSQIAMPECGIGLVPDVGGSLMLALAPGRLGEYLGITATRMGAADAIYAGFADHYLPESMWTNLIAELEEAGDPSRVEASSGLPPEGVLKGQANEISALFSGERLDDILIDLAASDSALAEDALKKVRRNSPLSMASTIEMLHRLRGPSVTMEKALDLEYRFTHRASEHGDFLEGIRAAIIDKDRKPKWQFADMNVPLAAVSKMLQPLGAQALKL</sequence>
<feature type="domain" description="Enoyl-CoA hydratase/isomerase" evidence="4">
    <location>
        <begin position="13"/>
        <end position="323"/>
    </location>
</feature>
<dbReference type="RefSeq" id="WP_037969001.1">
    <property type="nucleotide sequence ID" value="NZ_JACIFU010000005.1"/>
</dbReference>
<evidence type="ECO:0000256" key="2">
    <source>
        <dbReference type="ARBA" id="ARBA00011915"/>
    </source>
</evidence>
<evidence type="ECO:0000256" key="1">
    <source>
        <dbReference type="ARBA" id="ARBA00001709"/>
    </source>
</evidence>
<name>A0A7W6Q798_9RHOB</name>
<accession>A0A7W6Q798</accession>
<dbReference type="PANTHER" id="PTHR43176:SF3">
    <property type="entry name" value="3-HYDROXYISOBUTYRYL-COA HYDROLASE, MITOCHONDRIAL"/>
    <property type="match status" value="1"/>
</dbReference>
<dbReference type="PANTHER" id="PTHR43176">
    <property type="entry name" value="3-HYDROXYISOBUTYRYL-COA HYDROLASE-RELATED"/>
    <property type="match status" value="1"/>
</dbReference>
<dbReference type="AlphaFoldDB" id="A0A7W6Q798"/>
<dbReference type="EMBL" id="JACIFU010000005">
    <property type="protein sequence ID" value="MBB4175687.1"/>
    <property type="molecule type" value="Genomic_DNA"/>
</dbReference>
<dbReference type="InterPro" id="IPR045004">
    <property type="entry name" value="ECH_dom"/>
</dbReference>
<keyword evidence="6" id="KW-1185">Reference proteome</keyword>
<dbReference type="InterPro" id="IPR029045">
    <property type="entry name" value="ClpP/crotonase-like_dom_sf"/>
</dbReference>
<proteinExistence type="predicted"/>
<keyword evidence="3" id="KW-0378">Hydrolase</keyword>
<dbReference type="CDD" id="cd06558">
    <property type="entry name" value="crotonase-like"/>
    <property type="match status" value="1"/>
</dbReference>
<dbReference type="NCBIfam" id="NF004127">
    <property type="entry name" value="PRK05617.1"/>
    <property type="match status" value="1"/>
</dbReference>
<evidence type="ECO:0000313" key="6">
    <source>
        <dbReference type="Proteomes" id="UP000565745"/>
    </source>
</evidence>
<dbReference type="Proteomes" id="UP000565745">
    <property type="component" value="Unassembled WGS sequence"/>
</dbReference>
<protein>
    <recommendedName>
        <fullName evidence="2">3-hydroxyisobutyryl-CoA hydrolase</fullName>
        <ecNumber evidence="2">3.1.2.4</ecNumber>
    </recommendedName>
</protein>
<dbReference type="SUPFAM" id="SSF52096">
    <property type="entry name" value="ClpP/crotonase"/>
    <property type="match status" value="1"/>
</dbReference>
<dbReference type="EC" id="3.1.2.4" evidence="2"/>
<dbReference type="GO" id="GO:0005829">
    <property type="term" value="C:cytosol"/>
    <property type="evidence" value="ECO:0007669"/>
    <property type="project" value="TreeGrafter"/>
</dbReference>
<organism evidence="5 6">
    <name type="scientific">Sulfitobacter noctilucicola</name>
    <dbReference type="NCBI Taxonomy" id="1342301"/>
    <lineage>
        <taxon>Bacteria</taxon>
        <taxon>Pseudomonadati</taxon>
        <taxon>Pseudomonadota</taxon>
        <taxon>Alphaproteobacteria</taxon>
        <taxon>Rhodobacterales</taxon>
        <taxon>Roseobacteraceae</taxon>
        <taxon>Sulfitobacter</taxon>
    </lineage>
</organism>
<dbReference type="InterPro" id="IPR032259">
    <property type="entry name" value="HIBYL-CoA-H"/>
</dbReference>
<reference evidence="5 6" key="1">
    <citation type="submission" date="2020-08" db="EMBL/GenBank/DDBJ databases">
        <title>Genomic Encyclopedia of Type Strains, Phase IV (KMG-IV): sequencing the most valuable type-strain genomes for metagenomic binning, comparative biology and taxonomic classification.</title>
        <authorList>
            <person name="Goeker M."/>
        </authorList>
    </citation>
    <scope>NUCLEOTIDE SEQUENCE [LARGE SCALE GENOMIC DNA]</scope>
    <source>
        <strain evidence="5 6">DSM 101015</strain>
    </source>
</reference>
<keyword evidence="5" id="KW-0560">Oxidoreductase</keyword>
<comment type="catalytic activity">
    <reaction evidence="1">
        <text>3-hydroxy-2-methylpropanoyl-CoA + H2O = 3-hydroxy-2-methylpropanoate + CoA + H(+)</text>
        <dbReference type="Rhea" id="RHEA:20888"/>
        <dbReference type="ChEBI" id="CHEBI:11805"/>
        <dbReference type="ChEBI" id="CHEBI:15377"/>
        <dbReference type="ChEBI" id="CHEBI:15378"/>
        <dbReference type="ChEBI" id="CHEBI:57287"/>
        <dbReference type="ChEBI" id="CHEBI:57340"/>
        <dbReference type="EC" id="3.1.2.4"/>
    </reaction>
</comment>
<dbReference type="Gene3D" id="3.90.226.10">
    <property type="entry name" value="2-enoyl-CoA Hydratase, Chain A, domain 1"/>
    <property type="match status" value="1"/>
</dbReference>
<gene>
    <name evidence="5" type="ORF">GGR93_003490</name>
</gene>
<dbReference type="Pfam" id="PF16113">
    <property type="entry name" value="ECH_2"/>
    <property type="match status" value="1"/>
</dbReference>
<dbReference type="GO" id="GO:0006574">
    <property type="term" value="P:L-valine catabolic process"/>
    <property type="evidence" value="ECO:0007669"/>
    <property type="project" value="TreeGrafter"/>
</dbReference>
<dbReference type="OrthoDB" id="9790967at2"/>
<evidence type="ECO:0000313" key="5">
    <source>
        <dbReference type="EMBL" id="MBB4175687.1"/>
    </source>
</evidence>
<evidence type="ECO:0000256" key="3">
    <source>
        <dbReference type="ARBA" id="ARBA00022801"/>
    </source>
</evidence>